<sequence length="195" mass="21109">MGQQPGKPCGIGDSQRRPSLPFIKACRGGHAATGAVAGTRQTLTEQGQTDADGLHRPLVPDGVVGVLRDGERWKEALLPGPEESDPNVFVALYDFVASGDNTLSITRGEKLRVIRYNTNREWCEVHSRNGQGWVPSNYISPVSSLEKHPWFHGPISRNAAEYLLSSGINGSFLVRESESSPGQLSISLRYEGGPA</sequence>
<evidence type="ECO:0000256" key="1">
    <source>
        <dbReference type="ARBA" id="ARBA00022443"/>
    </source>
</evidence>
<dbReference type="PRINTS" id="PR00452">
    <property type="entry name" value="SH3DOMAIN"/>
</dbReference>
<dbReference type="CDD" id="cd11850">
    <property type="entry name" value="SH3_Abl"/>
    <property type="match status" value="1"/>
</dbReference>
<feature type="domain" description="SH2" evidence="5">
    <location>
        <begin position="150"/>
        <end position="195"/>
    </location>
</feature>
<evidence type="ECO:0000256" key="4">
    <source>
        <dbReference type="PROSITE-ProRule" id="PRU00192"/>
    </source>
</evidence>
<dbReference type="Ensembl" id="ENSEBUT00000018180.1">
    <property type="protein sequence ID" value="ENSEBUP00000017604.1"/>
    <property type="gene ID" value="ENSEBUG00000011010.1"/>
</dbReference>
<dbReference type="InterPro" id="IPR036028">
    <property type="entry name" value="SH3-like_dom_sf"/>
</dbReference>
<proteinExistence type="predicted"/>
<dbReference type="Gene3D" id="3.30.505.10">
    <property type="entry name" value="SH2 domain"/>
    <property type="match status" value="1"/>
</dbReference>
<keyword evidence="8" id="KW-1185">Reference proteome</keyword>
<evidence type="ECO:0000259" key="5">
    <source>
        <dbReference type="PROSITE" id="PS50001"/>
    </source>
</evidence>
<keyword evidence="2 3" id="KW-0727">SH2 domain</keyword>
<evidence type="ECO:0000256" key="3">
    <source>
        <dbReference type="PROSITE-ProRule" id="PRU00191"/>
    </source>
</evidence>
<dbReference type="SMART" id="SM00326">
    <property type="entry name" value="SH3"/>
    <property type="match status" value="1"/>
</dbReference>
<feature type="domain" description="SH3" evidence="6">
    <location>
        <begin position="84"/>
        <end position="144"/>
    </location>
</feature>
<organism evidence="7 8">
    <name type="scientific">Eptatretus burgeri</name>
    <name type="common">Inshore hagfish</name>
    <dbReference type="NCBI Taxonomy" id="7764"/>
    <lineage>
        <taxon>Eukaryota</taxon>
        <taxon>Metazoa</taxon>
        <taxon>Chordata</taxon>
        <taxon>Craniata</taxon>
        <taxon>Vertebrata</taxon>
        <taxon>Cyclostomata</taxon>
        <taxon>Myxini</taxon>
        <taxon>Myxiniformes</taxon>
        <taxon>Myxinidae</taxon>
        <taxon>Eptatretinae</taxon>
        <taxon>Eptatretus</taxon>
    </lineage>
</organism>
<evidence type="ECO:0000256" key="2">
    <source>
        <dbReference type="ARBA" id="ARBA00022999"/>
    </source>
</evidence>
<dbReference type="FunFam" id="2.30.30.40:FF:000010">
    <property type="entry name" value="Tyrosine-protein kinase"/>
    <property type="match status" value="1"/>
</dbReference>
<dbReference type="PROSITE" id="PS50001">
    <property type="entry name" value="SH2"/>
    <property type="match status" value="1"/>
</dbReference>
<dbReference type="Proteomes" id="UP000694388">
    <property type="component" value="Unplaced"/>
</dbReference>
<dbReference type="AlphaFoldDB" id="A0A8C4QNN3"/>
<dbReference type="SUPFAM" id="SSF55550">
    <property type="entry name" value="SH2 domain"/>
    <property type="match status" value="1"/>
</dbReference>
<reference evidence="7" key="1">
    <citation type="submission" date="2025-08" db="UniProtKB">
        <authorList>
            <consortium name="Ensembl"/>
        </authorList>
    </citation>
    <scope>IDENTIFICATION</scope>
</reference>
<name>A0A8C4QNN3_EPTBU</name>
<keyword evidence="1 4" id="KW-0728">SH3 domain</keyword>
<dbReference type="Gene3D" id="2.30.30.40">
    <property type="entry name" value="SH3 Domains"/>
    <property type="match status" value="1"/>
</dbReference>
<dbReference type="PANTHER" id="PTHR46037">
    <property type="entry name" value="PROTEIN ENHANCER OF SEVENLESS 2B"/>
    <property type="match status" value="1"/>
</dbReference>
<evidence type="ECO:0000313" key="8">
    <source>
        <dbReference type="Proteomes" id="UP000694388"/>
    </source>
</evidence>
<dbReference type="GeneTree" id="ENSGT00940000153838"/>
<dbReference type="PROSITE" id="PS50002">
    <property type="entry name" value="SH3"/>
    <property type="match status" value="1"/>
</dbReference>
<dbReference type="Pfam" id="PF00017">
    <property type="entry name" value="SH2"/>
    <property type="match status" value="1"/>
</dbReference>
<dbReference type="SUPFAM" id="SSF50044">
    <property type="entry name" value="SH3-domain"/>
    <property type="match status" value="1"/>
</dbReference>
<dbReference type="InterPro" id="IPR000980">
    <property type="entry name" value="SH2"/>
</dbReference>
<dbReference type="InterPro" id="IPR043539">
    <property type="entry name" value="Grb2-like"/>
</dbReference>
<dbReference type="PRINTS" id="PR00401">
    <property type="entry name" value="SH2DOMAIN"/>
</dbReference>
<accession>A0A8C4QNN3</accession>
<dbReference type="InterPro" id="IPR001452">
    <property type="entry name" value="SH3_domain"/>
</dbReference>
<dbReference type="InterPro" id="IPR036860">
    <property type="entry name" value="SH2_dom_sf"/>
</dbReference>
<reference evidence="7" key="2">
    <citation type="submission" date="2025-09" db="UniProtKB">
        <authorList>
            <consortium name="Ensembl"/>
        </authorList>
    </citation>
    <scope>IDENTIFICATION</scope>
</reference>
<dbReference type="Pfam" id="PF00018">
    <property type="entry name" value="SH3_1"/>
    <property type="match status" value="1"/>
</dbReference>
<protein>
    <submittedName>
        <fullName evidence="7">Uncharacterized protein</fullName>
    </submittedName>
</protein>
<evidence type="ECO:0000313" key="7">
    <source>
        <dbReference type="Ensembl" id="ENSEBUP00000017604.1"/>
    </source>
</evidence>
<evidence type="ECO:0000259" key="6">
    <source>
        <dbReference type="PROSITE" id="PS50002"/>
    </source>
</evidence>